<keyword evidence="2" id="KW-1185">Reference proteome</keyword>
<sequence>MLSWDFESHIDEVEFEFNVGALLDTSSSKEVNPIVNSQQLDYENACNALNKVSMEIEVRLFRRNNKIKSLEKEIEENN</sequence>
<protein>
    <submittedName>
        <fullName evidence="1">Uncharacterized protein</fullName>
    </submittedName>
</protein>
<dbReference type="AlphaFoldDB" id="A0AA38FR10"/>
<name>A0AA38FR10_TAXCH</name>
<proteinExistence type="predicted"/>
<organism evidence="1 2">
    <name type="scientific">Taxus chinensis</name>
    <name type="common">Chinese yew</name>
    <name type="synonym">Taxus wallichiana var. chinensis</name>
    <dbReference type="NCBI Taxonomy" id="29808"/>
    <lineage>
        <taxon>Eukaryota</taxon>
        <taxon>Viridiplantae</taxon>
        <taxon>Streptophyta</taxon>
        <taxon>Embryophyta</taxon>
        <taxon>Tracheophyta</taxon>
        <taxon>Spermatophyta</taxon>
        <taxon>Pinopsida</taxon>
        <taxon>Pinidae</taxon>
        <taxon>Conifers II</taxon>
        <taxon>Cupressales</taxon>
        <taxon>Taxaceae</taxon>
        <taxon>Taxus</taxon>
    </lineage>
</organism>
<dbReference type="EMBL" id="JAHRHJ020000007">
    <property type="protein sequence ID" value="KAH9308694.1"/>
    <property type="molecule type" value="Genomic_DNA"/>
</dbReference>
<comment type="caution">
    <text evidence="1">The sequence shown here is derived from an EMBL/GenBank/DDBJ whole genome shotgun (WGS) entry which is preliminary data.</text>
</comment>
<accession>A0AA38FR10</accession>
<evidence type="ECO:0000313" key="2">
    <source>
        <dbReference type="Proteomes" id="UP000824469"/>
    </source>
</evidence>
<reference evidence="1 2" key="1">
    <citation type="journal article" date="2021" name="Nat. Plants">
        <title>The Taxus genome provides insights into paclitaxel biosynthesis.</title>
        <authorList>
            <person name="Xiong X."/>
            <person name="Gou J."/>
            <person name="Liao Q."/>
            <person name="Li Y."/>
            <person name="Zhou Q."/>
            <person name="Bi G."/>
            <person name="Li C."/>
            <person name="Du R."/>
            <person name="Wang X."/>
            <person name="Sun T."/>
            <person name="Guo L."/>
            <person name="Liang H."/>
            <person name="Lu P."/>
            <person name="Wu Y."/>
            <person name="Zhang Z."/>
            <person name="Ro D.K."/>
            <person name="Shang Y."/>
            <person name="Huang S."/>
            <person name="Yan J."/>
        </authorList>
    </citation>
    <scope>NUCLEOTIDE SEQUENCE [LARGE SCALE GENOMIC DNA]</scope>
    <source>
        <strain evidence="1">Ta-2019</strain>
    </source>
</reference>
<evidence type="ECO:0000313" key="1">
    <source>
        <dbReference type="EMBL" id="KAH9308694.1"/>
    </source>
</evidence>
<dbReference type="Proteomes" id="UP000824469">
    <property type="component" value="Unassembled WGS sequence"/>
</dbReference>
<gene>
    <name evidence="1" type="ORF">KI387_036605</name>
</gene>